<feature type="domain" description="Response regulatory" evidence="2">
    <location>
        <begin position="12"/>
        <end position="125"/>
    </location>
</feature>
<dbReference type="Pfam" id="PF13487">
    <property type="entry name" value="HD_5"/>
    <property type="match status" value="1"/>
</dbReference>
<name>A0A644X397_9ZZZZ</name>
<dbReference type="SMART" id="SM00471">
    <property type="entry name" value="HDc"/>
    <property type="match status" value="1"/>
</dbReference>
<dbReference type="InterPro" id="IPR003607">
    <property type="entry name" value="HD/PDEase_dom"/>
</dbReference>
<comment type="caution">
    <text evidence="4">The sequence shown here is derived from an EMBL/GenBank/DDBJ whole genome shotgun (WGS) entry which is preliminary data.</text>
</comment>
<dbReference type="InterPro" id="IPR052020">
    <property type="entry name" value="Cyclic_di-GMP/3'3'-cGAMP_PDE"/>
</dbReference>
<dbReference type="PROSITE" id="PS50110">
    <property type="entry name" value="RESPONSE_REGULATORY"/>
    <property type="match status" value="1"/>
</dbReference>
<evidence type="ECO:0000259" key="2">
    <source>
        <dbReference type="PROSITE" id="PS50110"/>
    </source>
</evidence>
<protein>
    <submittedName>
        <fullName evidence="4">Putative cyclic di-GMP phosphodiesterase</fullName>
        <ecNumber evidence="4">3.1.4.-</ecNumber>
    </submittedName>
</protein>
<dbReference type="GO" id="GO:0016787">
    <property type="term" value="F:hydrolase activity"/>
    <property type="evidence" value="ECO:0007669"/>
    <property type="project" value="UniProtKB-KW"/>
</dbReference>
<evidence type="ECO:0000259" key="3">
    <source>
        <dbReference type="PROSITE" id="PS51832"/>
    </source>
</evidence>
<accession>A0A644X397</accession>
<reference evidence="4" key="1">
    <citation type="submission" date="2019-08" db="EMBL/GenBank/DDBJ databases">
        <authorList>
            <person name="Kucharzyk K."/>
            <person name="Murdoch R.W."/>
            <person name="Higgins S."/>
            <person name="Loffler F."/>
        </authorList>
    </citation>
    <scope>NUCLEOTIDE SEQUENCE</scope>
</reference>
<dbReference type="PANTHER" id="PTHR45228:SF5">
    <property type="entry name" value="CYCLIC DI-GMP PHOSPHODIESTERASE VC_1348-RELATED"/>
    <property type="match status" value="1"/>
</dbReference>
<organism evidence="4">
    <name type="scientific">bioreactor metagenome</name>
    <dbReference type="NCBI Taxonomy" id="1076179"/>
    <lineage>
        <taxon>unclassified sequences</taxon>
        <taxon>metagenomes</taxon>
        <taxon>ecological metagenomes</taxon>
    </lineage>
</organism>
<dbReference type="Pfam" id="PF00072">
    <property type="entry name" value="Response_reg"/>
    <property type="match status" value="1"/>
</dbReference>
<dbReference type="EC" id="3.1.4.-" evidence="4"/>
<keyword evidence="4" id="KW-0378">Hydrolase</keyword>
<dbReference type="GO" id="GO:0000160">
    <property type="term" value="P:phosphorelay signal transduction system"/>
    <property type="evidence" value="ECO:0007669"/>
    <property type="project" value="InterPro"/>
</dbReference>
<proteinExistence type="predicted"/>
<dbReference type="Gene3D" id="3.40.50.2300">
    <property type="match status" value="1"/>
</dbReference>
<dbReference type="EMBL" id="VSSQ01001718">
    <property type="protein sequence ID" value="MPM10625.1"/>
    <property type="molecule type" value="Genomic_DNA"/>
</dbReference>
<dbReference type="Gene3D" id="1.10.3210.10">
    <property type="entry name" value="Hypothetical protein af1432"/>
    <property type="match status" value="1"/>
</dbReference>
<evidence type="ECO:0000313" key="4">
    <source>
        <dbReference type="EMBL" id="MPM10625.1"/>
    </source>
</evidence>
<dbReference type="SUPFAM" id="SSF52172">
    <property type="entry name" value="CheY-like"/>
    <property type="match status" value="1"/>
</dbReference>
<dbReference type="PANTHER" id="PTHR45228">
    <property type="entry name" value="CYCLIC DI-GMP PHOSPHODIESTERASE TM_0186-RELATED"/>
    <property type="match status" value="1"/>
</dbReference>
<dbReference type="InterPro" id="IPR011006">
    <property type="entry name" value="CheY-like_superfamily"/>
</dbReference>
<sequence length="360" mass="41443">MRHIQGGLKVALILAIDDAATDLTLIQYILTNHEVILARNGEQGLQQLEKHPQTDLILLDLHMPVMDGFTFMDRYHELNLDIPIIILTNTEEVAMEIQGLEKGAVDFIRKPLNFKALQMRIDVQLRLKQSTELIKEHNRHLEELVEKRTREIRRTNEITINALVRLLEVRNIETSDHARRTKIMMELLCKQLQKVKPIGYELSDKEIQELIDTAPLHDIGKVGIPDRVLLKPGKLDPDEIAIMREHVNKGVEALDYSIESEDSKISFIEMARTLIASHHEWYDGSGYPEQLRGLAIPLSGRLMAVIDVYDALTSKRVYKEKLDQAKAIEVMKMEADRHFDPVVFEAFLLVVPQINMRMQE</sequence>
<gene>
    <name evidence="4" type="ORF">SDC9_56957</name>
</gene>
<feature type="domain" description="HD-GYP" evidence="3">
    <location>
        <begin position="152"/>
        <end position="360"/>
    </location>
</feature>
<evidence type="ECO:0000256" key="1">
    <source>
        <dbReference type="SAM" id="Coils"/>
    </source>
</evidence>
<dbReference type="InterPro" id="IPR037522">
    <property type="entry name" value="HD_GYP_dom"/>
</dbReference>
<dbReference type="SMART" id="SM00448">
    <property type="entry name" value="REC"/>
    <property type="match status" value="1"/>
</dbReference>
<keyword evidence="1" id="KW-0175">Coiled coil</keyword>
<dbReference type="AlphaFoldDB" id="A0A644X397"/>
<feature type="coiled-coil region" evidence="1">
    <location>
        <begin position="127"/>
        <end position="154"/>
    </location>
</feature>
<dbReference type="InterPro" id="IPR001789">
    <property type="entry name" value="Sig_transdc_resp-reg_receiver"/>
</dbReference>
<dbReference type="PROSITE" id="PS51832">
    <property type="entry name" value="HD_GYP"/>
    <property type="match status" value="1"/>
</dbReference>
<dbReference type="CDD" id="cd00077">
    <property type="entry name" value="HDc"/>
    <property type="match status" value="1"/>
</dbReference>
<dbReference type="SUPFAM" id="SSF109604">
    <property type="entry name" value="HD-domain/PDEase-like"/>
    <property type="match status" value="1"/>
</dbReference>